<dbReference type="Proteomes" id="UP001556367">
    <property type="component" value="Unassembled WGS sequence"/>
</dbReference>
<evidence type="ECO:0000256" key="1">
    <source>
        <dbReference type="SAM" id="SignalP"/>
    </source>
</evidence>
<accession>A0ABR3JNQ0</accession>
<feature type="signal peptide" evidence="1">
    <location>
        <begin position="1"/>
        <end position="21"/>
    </location>
</feature>
<name>A0ABR3JNQ0_9AGAR</name>
<dbReference type="EMBL" id="JASNQZ010000006">
    <property type="protein sequence ID" value="KAL0956998.1"/>
    <property type="molecule type" value="Genomic_DNA"/>
</dbReference>
<sequence length="281" mass="31240">MVRTLPFILAASLLSASTTLADSGISPDGPPQHADVAYDRAVPPSGRDRPYHIVNVPKPPGYRSPPITKFAVRAEADENDDTIERREALESLLNELAQREEGTHASDMDGYHAYTTHERRQAIGMALRPIARIFGESIRKGLGLQRRAELEEDEHDLQARGAIGMALRPLAKIFGESIRKGMGVKRRGQLEEEDIHELEARGAIGMALRPIAQIFGESIRKSMGIKRRADLDEGDVHELEARQAIGMALRPLAKAFGESIRNALEHQKREEDWDSDFGEEL</sequence>
<reference evidence="3" key="1">
    <citation type="submission" date="2024-06" db="EMBL/GenBank/DDBJ databases">
        <title>Multi-omics analyses provide insights into the biosynthesis of the anticancer antibiotic pleurotin in Hohenbuehelia grisea.</title>
        <authorList>
            <person name="Weaver J.A."/>
            <person name="Alberti F."/>
        </authorList>
    </citation>
    <scope>NUCLEOTIDE SEQUENCE [LARGE SCALE GENOMIC DNA]</scope>
    <source>
        <strain evidence="3">T-177</strain>
    </source>
</reference>
<evidence type="ECO:0000313" key="3">
    <source>
        <dbReference type="Proteomes" id="UP001556367"/>
    </source>
</evidence>
<keyword evidence="1" id="KW-0732">Signal</keyword>
<organism evidence="2 3">
    <name type="scientific">Hohenbuehelia grisea</name>
    <dbReference type="NCBI Taxonomy" id="104357"/>
    <lineage>
        <taxon>Eukaryota</taxon>
        <taxon>Fungi</taxon>
        <taxon>Dikarya</taxon>
        <taxon>Basidiomycota</taxon>
        <taxon>Agaricomycotina</taxon>
        <taxon>Agaricomycetes</taxon>
        <taxon>Agaricomycetidae</taxon>
        <taxon>Agaricales</taxon>
        <taxon>Pleurotineae</taxon>
        <taxon>Pleurotaceae</taxon>
        <taxon>Hohenbuehelia</taxon>
    </lineage>
</organism>
<proteinExistence type="predicted"/>
<gene>
    <name evidence="2" type="ORF">HGRIS_003098</name>
</gene>
<feature type="chain" id="PRO_5045597393" evidence="1">
    <location>
        <begin position="22"/>
        <end position="281"/>
    </location>
</feature>
<keyword evidence="3" id="KW-1185">Reference proteome</keyword>
<comment type="caution">
    <text evidence="2">The sequence shown here is derived from an EMBL/GenBank/DDBJ whole genome shotgun (WGS) entry which is preliminary data.</text>
</comment>
<protein>
    <submittedName>
        <fullName evidence="2">Uncharacterized protein</fullName>
    </submittedName>
</protein>
<evidence type="ECO:0000313" key="2">
    <source>
        <dbReference type="EMBL" id="KAL0956998.1"/>
    </source>
</evidence>